<dbReference type="Pfam" id="PF14763">
    <property type="entry name" value="HPS3_C"/>
    <property type="match status" value="1"/>
</dbReference>
<name>A0AAD9Q830_ACRCE</name>
<reference evidence="4" key="1">
    <citation type="journal article" date="2023" name="G3 (Bethesda)">
        <title>Whole genome assembly and annotation of the endangered Caribbean coral Acropora cervicornis.</title>
        <authorList>
            <person name="Selwyn J.D."/>
            <person name="Vollmer S.V."/>
        </authorList>
    </citation>
    <scope>NUCLEOTIDE SEQUENCE</scope>
    <source>
        <strain evidence="4">K2</strain>
    </source>
</reference>
<dbReference type="InterPro" id="IPR017216">
    <property type="entry name" value="HPS3"/>
</dbReference>
<comment type="caution">
    <text evidence="4">The sequence shown here is derived from an EMBL/GenBank/DDBJ whole genome shotgun (WGS) entry which is preliminary data.</text>
</comment>
<organism evidence="4 5">
    <name type="scientific">Acropora cervicornis</name>
    <name type="common">Staghorn coral</name>
    <dbReference type="NCBI Taxonomy" id="6130"/>
    <lineage>
        <taxon>Eukaryota</taxon>
        <taxon>Metazoa</taxon>
        <taxon>Cnidaria</taxon>
        <taxon>Anthozoa</taxon>
        <taxon>Hexacorallia</taxon>
        <taxon>Scleractinia</taxon>
        <taxon>Astrocoeniina</taxon>
        <taxon>Acroporidae</taxon>
        <taxon>Acropora</taxon>
    </lineage>
</organism>
<dbReference type="PANTHER" id="PTHR28633:SF1">
    <property type="entry name" value="BLOC-2 COMPLEX MEMBER HPS3"/>
    <property type="match status" value="1"/>
</dbReference>
<dbReference type="Pfam" id="PF14761">
    <property type="entry name" value="HPS3_N"/>
    <property type="match status" value="1"/>
</dbReference>
<gene>
    <name evidence="4" type="ORF">P5673_021355</name>
</gene>
<dbReference type="InterPro" id="IPR029437">
    <property type="entry name" value="HPS3_N"/>
</dbReference>
<evidence type="ECO:0000313" key="5">
    <source>
        <dbReference type="Proteomes" id="UP001249851"/>
    </source>
</evidence>
<feature type="region of interest" description="Disordered" evidence="1">
    <location>
        <begin position="488"/>
        <end position="515"/>
    </location>
</feature>
<dbReference type="InterPro" id="IPR029438">
    <property type="entry name" value="HPS3_C"/>
</dbReference>
<evidence type="ECO:0000259" key="2">
    <source>
        <dbReference type="Pfam" id="PF14761"/>
    </source>
</evidence>
<sequence length="1020" mass="113045">MVRVVLFHHFKAQGAFFDTFHPTAITSTKEYLFLATSQMKVLVYSLELPNFPLLCQFPTISTPMKLICNQMAKCVVTIERKTGRRRSSTTRRTHAHSRAYFNWFKANFDDAVRTFVAGYSHGQRRETAKTEKAFLAVEIPTNSNVSAICCCPSTGNIAVASDKKVRLFRWNGKLSQDGSRVGDALCDMEPFLDVEVCMRVTELELSDSYLALRSQLDVQVLKLVFGSESESSSFGGQAKHMVTQNRLPSRPEWSVEYFLKQHDPPTQSTHLQAKDDNCILWSFDECSSFSDLTQPTVSSTDDVLLPAIRKEKVFKDFLPEPKEILGPVSEAPGHPVTVAFGGLYGIGIPVDGCNWTVKSVTMNCKLLSYYKYTCDTISVSACNSLLHAITKQGIETYTVRMYAAASDWIRTNAPVDLRVDQQSTVKDQTTADQTKGLSSESCVPETKSQNVAQISSARHFESRKCATPDAISVKSSDSSDQVDRMLGNIESDSPVSTVEDLPSTSSSSVSEGLTGDSDVMKEKHLESDLLQESPFGSEQEEPSPSDVTLTVDNAGKTLVKFSTGSPLDSPTLLRKGTQLKDDKDGSSKSRLAAVSSVGRSISSNVKLSEAAYLAAMNKLSRYPGWTLPVFDLWSLRQFLPRVVKNILSQKEIFSVRWKLVGDAFSQPCLPKNLQQELKLYAQHRAPRSHLEQGDSNEPDWTVHLLQNMEPTQLYKAVAHHHLVCEQNLFLRTLCLSDFTGKEDRKQRKLQKMLCESAANLAETVSRIPSVYKESVDYFAMSGLTLREIVDRAHKSGPTVAEGLIHFLDDRLLGSDEPVKVSENTAKKIFKLYSKGKPSRVSEIILMSSLSGFSSDTALAALEDLKKANTADGANYSLSPLDHLVRAVLYLHQCDPDQAQTSLCAIPKTSKPDAFQNDLALGFLEAVLSDKARVDSYDATVAVATILQEIPEGILPYAEFYFGQDIDKQLCRIATPKEFLALLPDDGCVGFFIPYIQQCYSRCASNSVSERLGTSSWQLVM</sequence>
<keyword evidence="5" id="KW-1185">Reference proteome</keyword>
<feature type="region of interest" description="Disordered" evidence="1">
    <location>
        <begin position="423"/>
        <end position="444"/>
    </location>
</feature>
<protein>
    <submittedName>
        <fullName evidence="4">Uncharacterized protein</fullName>
    </submittedName>
</protein>
<proteinExistence type="predicted"/>
<evidence type="ECO:0000313" key="4">
    <source>
        <dbReference type="EMBL" id="KAK2556466.1"/>
    </source>
</evidence>
<dbReference type="EMBL" id="JARQWQ010000055">
    <property type="protein sequence ID" value="KAK2556466.1"/>
    <property type="molecule type" value="Genomic_DNA"/>
</dbReference>
<feature type="domain" description="BLOC-2 complex member HPS3 N-terminal" evidence="2">
    <location>
        <begin position="7"/>
        <end position="231"/>
    </location>
</feature>
<feature type="compositionally biased region" description="Low complexity" evidence="1">
    <location>
        <begin position="496"/>
        <end position="515"/>
    </location>
</feature>
<dbReference type="GO" id="GO:0005737">
    <property type="term" value="C:cytoplasm"/>
    <property type="evidence" value="ECO:0007669"/>
    <property type="project" value="TreeGrafter"/>
</dbReference>
<reference evidence="4" key="2">
    <citation type="journal article" date="2023" name="Science">
        <title>Genomic signatures of disease resistance in endangered staghorn corals.</title>
        <authorList>
            <person name="Vollmer S.V."/>
            <person name="Selwyn J.D."/>
            <person name="Despard B.A."/>
            <person name="Roesel C.L."/>
        </authorList>
    </citation>
    <scope>NUCLEOTIDE SEQUENCE</scope>
    <source>
        <strain evidence="4">K2</strain>
    </source>
</reference>
<dbReference type="AlphaFoldDB" id="A0AAD9Q830"/>
<accession>A0AAD9Q830</accession>
<evidence type="ECO:0000256" key="1">
    <source>
        <dbReference type="SAM" id="MobiDB-lite"/>
    </source>
</evidence>
<evidence type="ECO:0000259" key="3">
    <source>
        <dbReference type="Pfam" id="PF14763"/>
    </source>
</evidence>
<feature type="domain" description="BLOC-2 complex member HPS3 C-terminal" evidence="3">
    <location>
        <begin position="717"/>
        <end position="868"/>
    </location>
</feature>
<dbReference type="PANTHER" id="PTHR28633">
    <property type="entry name" value="HERMANSKY-PUDLAK SYNDROME 3 PROTEIN"/>
    <property type="match status" value="1"/>
</dbReference>
<dbReference type="Proteomes" id="UP001249851">
    <property type="component" value="Unassembled WGS sequence"/>
</dbReference>